<dbReference type="PANTHER" id="PTHR24072">
    <property type="entry name" value="RHO FAMILY GTPASE"/>
    <property type="match status" value="1"/>
</dbReference>
<keyword evidence="2" id="KW-0342">GTP-binding</keyword>
<name>A0A4V3SFF0_OPIFE</name>
<gene>
    <name evidence="3" type="ORF">CRM22_004414</name>
</gene>
<evidence type="ECO:0000313" key="4">
    <source>
        <dbReference type="Proteomes" id="UP000308267"/>
    </source>
</evidence>
<keyword evidence="4" id="KW-1185">Reference proteome</keyword>
<accession>A0A4V3SFF0</accession>
<evidence type="ECO:0000256" key="1">
    <source>
        <dbReference type="ARBA" id="ARBA00022741"/>
    </source>
</evidence>
<dbReference type="GO" id="GO:0007264">
    <property type="term" value="P:small GTPase-mediated signal transduction"/>
    <property type="evidence" value="ECO:0007669"/>
    <property type="project" value="InterPro"/>
</dbReference>
<organism evidence="3 4">
    <name type="scientific">Opisthorchis felineus</name>
    <dbReference type="NCBI Taxonomy" id="147828"/>
    <lineage>
        <taxon>Eukaryota</taxon>
        <taxon>Metazoa</taxon>
        <taxon>Spiralia</taxon>
        <taxon>Lophotrochozoa</taxon>
        <taxon>Platyhelminthes</taxon>
        <taxon>Trematoda</taxon>
        <taxon>Digenea</taxon>
        <taxon>Opisthorchiida</taxon>
        <taxon>Opisthorchiata</taxon>
        <taxon>Opisthorchiidae</taxon>
        <taxon>Opisthorchis</taxon>
    </lineage>
</organism>
<reference evidence="3 4" key="1">
    <citation type="journal article" date="2019" name="BMC Genomics">
        <title>New insights from Opisthorchis felineus genome: update on genomics of the epidemiologically important liver flukes.</title>
        <authorList>
            <person name="Ershov N.I."/>
            <person name="Mordvinov V.A."/>
            <person name="Prokhortchouk E.B."/>
            <person name="Pakharukova M.Y."/>
            <person name="Gunbin K.V."/>
            <person name="Ustyantsev K."/>
            <person name="Genaev M.A."/>
            <person name="Blinov A.G."/>
            <person name="Mazur A."/>
            <person name="Boulygina E."/>
            <person name="Tsygankova S."/>
            <person name="Khrameeva E."/>
            <person name="Chekanov N."/>
            <person name="Fan G."/>
            <person name="Xiao A."/>
            <person name="Zhang H."/>
            <person name="Xu X."/>
            <person name="Yang H."/>
            <person name="Solovyev V."/>
            <person name="Lee S.M."/>
            <person name="Liu X."/>
            <person name="Afonnikov D.A."/>
            <person name="Skryabin K.G."/>
        </authorList>
    </citation>
    <scope>NUCLEOTIDE SEQUENCE [LARGE SCALE GENOMIC DNA]</scope>
    <source>
        <strain evidence="3">AK-0245</strain>
        <tissue evidence="3">Whole organism</tissue>
    </source>
</reference>
<dbReference type="InterPro" id="IPR027417">
    <property type="entry name" value="P-loop_NTPase"/>
</dbReference>
<dbReference type="InterPro" id="IPR003578">
    <property type="entry name" value="Small_GTPase_Rho"/>
</dbReference>
<keyword evidence="1" id="KW-0547">Nucleotide-binding</keyword>
<dbReference type="AlphaFoldDB" id="A0A4V3SFF0"/>
<dbReference type="Gene3D" id="3.40.50.300">
    <property type="entry name" value="P-loop containing nucleotide triphosphate hydrolases"/>
    <property type="match status" value="1"/>
</dbReference>
<dbReference type="OrthoDB" id="8830751at2759"/>
<evidence type="ECO:0000256" key="2">
    <source>
        <dbReference type="ARBA" id="ARBA00023134"/>
    </source>
</evidence>
<protein>
    <recommendedName>
        <fullName evidence="5">Ras family protein</fullName>
    </recommendedName>
</protein>
<proteinExistence type="predicted"/>
<dbReference type="SUPFAM" id="SSF52540">
    <property type="entry name" value="P-loop containing nucleoside triphosphate hydrolases"/>
    <property type="match status" value="1"/>
</dbReference>
<dbReference type="GO" id="GO:0003924">
    <property type="term" value="F:GTPase activity"/>
    <property type="evidence" value="ECO:0007669"/>
    <property type="project" value="InterPro"/>
</dbReference>
<dbReference type="SMART" id="SM00174">
    <property type="entry name" value="RHO"/>
    <property type="match status" value="1"/>
</dbReference>
<sequence length="214" mass="25152">MDSELLLCIRMWNASLTPLSLNFASNDLVIYNFSSVAMFPTDSRDNIVEKWYSEVKHFCPNVPIILVGNKKDLRNDERARHELAKMRQEMVKPEEGRMLAEQITDVINDRLSQRTCAVIRLVFFAARWLQARIDRKFVHNMCTKWMFCRPFLFACFAYSVCASMRMVQTSHSQRAFGTELPAFQRFGAPKVEEIFRMKNGRRSLPERSRAHFER</sequence>
<dbReference type="Proteomes" id="UP000308267">
    <property type="component" value="Unassembled WGS sequence"/>
</dbReference>
<dbReference type="EMBL" id="SJOL01006381">
    <property type="protein sequence ID" value="TGZ68144.1"/>
    <property type="molecule type" value="Genomic_DNA"/>
</dbReference>
<dbReference type="Pfam" id="PF00071">
    <property type="entry name" value="Ras"/>
    <property type="match status" value="1"/>
</dbReference>
<evidence type="ECO:0008006" key="5">
    <source>
        <dbReference type="Google" id="ProtNLM"/>
    </source>
</evidence>
<dbReference type="GO" id="GO:0005525">
    <property type="term" value="F:GTP binding"/>
    <property type="evidence" value="ECO:0007669"/>
    <property type="project" value="UniProtKB-KW"/>
</dbReference>
<evidence type="ECO:0000313" key="3">
    <source>
        <dbReference type="EMBL" id="TGZ68144.1"/>
    </source>
</evidence>
<comment type="caution">
    <text evidence="3">The sequence shown here is derived from an EMBL/GenBank/DDBJ whole genome shotgun (WGS) entry which is preliminary data.</text>
</comment>
<dbReference type="InterPro" id="IPR001806">
    <property type="entry name" value="Small_GTPase"/>
</dbReference>
<dbReference type="STRING" id="147828.A0A4V3SFF0"/>